<name>A0A366MVH1_9BACT</name>
<keyword evidence="2" id="KW-1185">Reference proteome</keyword>
<dbReference type="OrthoDB" id="9769359at2"/>
<evidence type="ECO:0000313" key="2">
    <source>
        <dbReference type="Proteomes" id="UP000252669"/>
    </source>
</evidence>
<gene>
    <name evidence="1" type="ORF">CRU91_00115</name>
</gene>
<dbReference type="Proteomes" id="UP000252669">
    <property type="component" value="Unassembled WGS sequence"/>
</dbReference>
<reference evidence="1 2" key="1">
    <citation type="submission" date="2017-10" db="EMBL/GenBank/DDBJ databases">
        <title>Genomics of the genus Arcobacter.</title>
        <authorList>
            <person name="Perez-Cataluna A."/>
            <person name="Figueras M.J."/>
        </authorList>
    </citation>
    <scope>NUCLEOTIDE SEQUENCE [LARGE SCALE GENOMIC DNA]</scope>
    <source>
        <strain evidence="1 2">CECT 9230</strain>
    </source>
</reference>
<proteinExistence type="predicted"/>
<accession>A0A366MVH1</accession>
<sequence length="92" mass="11022">MDYTNLDSVVNSKIDKKIEIYFEIFEILILSNNIKTAQEILEILKSLVDYHYIQKDIFNDFLRSGEFLKYIKKHLPYSQIDIVDVEKYILLD</sequence>
<comment type="caution">
    <text evidence="1">The sequence shown here is derived from an EMBL/GenBank/DDBJ whole genome shotgun (WGS) entry which is preliminary data.</text>
</comment>
<dbReference type="EMBL" id="PDKB01000001">
    <property type="protein sequence ID" value="RBQ30245.1"/>
    <property type="molecule type" value="Genomic_DNA"/>
</dbReference>
<evidence type="ECO:0000313" key="1">
    <source>
        <dbReference type="EMBL" id="RBQ30245.1"/>
    </source>
</evidence>
<organism evidence="1 2">
    <name type="scientific">Aliarcobacter vitoriensis</name>
    <dbReference type="NCBI Taxonomy" id="2011099"/>
    <lineage>
        <taxon>Bacteria</taxon>
        <taxon>Pseudomonadati</taxon>
        <taxon>Campylobacterota</taxon>
        <taxon>Epsilonproteobacteria</taxon>
        <taxon>Campylobacterales</taxon>
        <taxon>Arcobacteraceae</taxon>
        <taxon>Aliarcobacter</taxon>
    </lineage>
</organism>
<protein>
    <submittedName>
        <fullName evidence="1">Uncharacterized protein</fullName>
    </submittedName>
</protein>
<dbReference type="AlphaFoldDB" id="A0A366MVH1"/>